<dbReference type="EMBL" id="KZ678154">
    <property type="protein sequence ID" value="PSN59581.1"/>
    <property type="molecule type" value="Genomic_DNA"/>
</dbReference>
<sequence length="382" mass="40517">MNTTWRAEKFDAVLPIVSQAYSEFSDPAKITIENFVGFVKVPVGLAGPLRVHDTDDNDDGFFAPLATVEPTLVASCSRGCKALNACGGVQFRALDEGMSRAPVFCFARPDDAVAFAGHVPSLTKQFAADAESTSQHARLKKLTPHIIGSKVHVKFDYACGDAAGQNMVTFATQEACDRFSETDLAKELGVKDFVIEGDVASDKKASWGNVKEPRGVQVLAWGELSNQVCEDILGCSTERLSTVLTWMKEGQAGNGQLGSNVNTANVVAAMFIACGQDAGSVAEASWSHLASEYDGETKILRLSLFFPSLPVGVVDGGTKYSAQKASLELLKCRGPGGKRRLAGLMVAFALALDASTAAAIASGTFTQSHKRLARGMVDAPKL</sequence>
<protein>
    <submittedName>
        <fullName evidence="3">Substrate-binding domain of hmg-CoA reductase</fullName>
    </submittedName>
</protein>
<evidence type="ECO:0000256" key="1">
    <source>
        <dbReference type="ARBA" id="ARBA00007661"/>
    </source>
</evidence>
<dbReference type="STRING" id="1448308.A0A2T2N2B9"/>
<evidence type="ECO:0000313" key="3">
    <source>
        <dbReference type="EMBL" id="PSN59581.1"/>
    </source>
</evidence>
<dbReference type="InterPro" id="IPR023074">
    <property type="entry name" value="HMG_CoA_Rdtase_cat_sf"/>
</dbReference>
<dbReference type="Pfam" id="PF00368">
    <property type="entry name" value="HMG-CoA_red"/>
    <property type="match status" value="1"/>
</dbReference>
<comment type="similarity">
    <text evidence="1">Belongs to the HMG-CoA reductase family.</text>
</comment>
<proteinExistence type="inferred from homology"/>
<dbReference type="PROSITE" id="PS50065">
    <property type="entry name" value="HMG_COA_REDUCTASE_4"/>
    <property type="match status" value="1"/>
</dbReference>
<dbReference type="SUPFAM" id="SSF55035">
    <property type="entry name" value="NAD-binding domain of HMG-CoA reductase"/>
    <property type="match status" value="1"/>
</dbReference>
<keyword evidence="2" id="KW-0560">Oxidoreductase</keyword>
<dbReference type="Proteomes" id="UP000240883">
    <property type="component" value="Unassembled WGS sequence"/>
</dbReference>
<gene>
    <name evidence="3" type="ORF">BS50DRAFT_605095</name>
</gene>
<dbReference type="InterPro" id="IPR009023">
    <property type="entry name" value="HMG_CoA_Rdtase_NAD(P)-bd_sf"/>
</dbReference>
<dbReference type="Gene3D" id="3.30.70.420">
    <property type="entry name" value="Hydroxymethylglutaryl-CoA reductase, class I/II, NAD/NADP-binding domain"/>
    <property type="match status" value="1"/>
</dbReference>
<dbReference type="InterPro" id="IPR009029">
    <property type="entry name" value="HMG_CoA_Rdtase_sub-bd_dom_sf"/>
</dbReference>
<dbReference type="PANTHER" id="PTHR10572">
    <property type="entry name" value="3-HYDROXY-3-METHYLGLUTARYL-COENZYME A REDUCTASE"/>
    <property type="match status" value="1"/>
</dbReference>
<dbReference type="OrthoDB" id="310654at2759"/>
<dbReference type="PRINTS" id="PR00071">
    <property type="entry name" value="HMGCOARDTASE"/>
</dbReference>
<dbReference type="AlphaFoldDB" id="A0A2T2N2B9"/>
<dbReference type="PANTHER" id="PTHR10572:SF24">
    <property type="entry name" value="3-HYDROXY-3-METHYLGLUTARYL-COENZYME A REDUCTASE"/>
    <property type="match status" value="1"/>
</dbReference>
<evidence type="ECO:0000256" key="2">
    <source>
        <dbReference type="ARBA" id="ARBA00023002"/>
    </source>
</evidence>
<dbReference type="InterPro" id="IPR002202">
    <property type="entry name" value="HMG_CoA_Rdtase"/>
</dbReference>
<dbReference type="SUPFAM" id="SSF56542">
    <property type="entry name" value="Substrate-binding domain of HMG-CoA reductase"/>
    <property type="match status" value="1"/>
</dbReference>
<dbReference type="Gene3D" id="3.90.770.10">
    <property type="entry name" value="3-hydroxy-3-methylglutaryl-coenzyme A Reductase, Chain A, domain 2"/>
    <property type="match status" value="1"/>
</dbReference>
<name>A0A2T2N2B9_CORCC</name>
<keyword evidence="4" id="KW-1185">Reference proteome</keyword>
<organism evidence="3 4">
    <name type="scientific">Corynespora cassiicola Philippines</name>
    <dbReference type="NCBI Taxonomy" id="1448308"/>
    <lineage>
        <taxon>Eukaryota</taxon>
        <taxon>Fungi</taxon>
        <taxon>Dikarya</taxon>
        <taxon>Ascomycota</taxon>
        <taxon>Pezizomycotina</taxon>
        <taxon>Dothideomycetes</taxon>
        <taxon>Pleosporomycetidae</taxon>
        <taxon>Pleosporales</taxon>
        <taxon>Corynesporascaceae</taxon>
        <taxon>Corynespora</taxon>
    </lineage>
</organism>
<dbReference type="GO" id="GO:0004420">
    <property type="term" value="F:hydroxymethylglutaryl-CoA reductase (NADPH) activity"/>
    <property type="evidence" value="ECO:0007669"/>
    <property type="project" value="InterPro"/>
</dbReference>
<evidence type="ECO:0000313" key="4">
    <source>
        <dbReference type="Proteomes" id="UP000240883"/>
    </source>
</evidence>
<dbReference type="GO" id="GO:0015936">
    <property type="term" value="P:coenzyme A metabolic process"/>
    <property type="evidence" value="ECO:0007669"/>
    <property type="project" value="InterPro"/>
</dbReference>
<reference evidence="3 4" key="1">
    <citation type="journal article" date="2018" name="Front. Microbiol.">
        <title>Genome-Wide Analysis of Corynespora cassiicola Leaf Fall Disease Putative Effectors.</title>
        <authorList>
            <person name="Lopez D."/>
            <person name="Ribeiro S."/>
            <person name="Label P."/>
            <person name="Fumanal B."/>
            <person name="Venisse J.S."/>
            <person name="Kohler A."/>
            <person name="de Oliveira R.R."/>
            <person name="Labutti K."/>
            <person name="Lipzen A."/>
            <person name="Lail K."/>
            <person name="Bauer D."/>
            <person name="Ohm R.A."/>
            <person name="Barry K.W."/>
            <person name="Spatafora J."/>
            <person name="Grigoriev I.V."/>
            <person name="Martin F.M."/>
            <person name="Pujade-Renaud V."/>
        </authorList>
    </citation>
    <scope>NUCLEOTIDE SEQUENCE [LARGE SCALE GENOMIC DNA]</scope>
    <source>
        <strain evidence="3 4">Philippines</strain>
    </source>
</reference>
<accession>A0A2T2N2B9</accession>